<name>A0A8B8EMD8_CRAVI</name>
<feature type="compositionally biased region" description="Basic and acidic residues" evidence="1">
    <location>
        <begin position="433"/>
        <end position="445"/>
    </location>
</feature>
<gene>
    <name evidence="5 6 7" type="primary">LOC111135366</name>
</gene>
<feature type="compositionally biased region" description="Polar residues" evidence="1">
    <location>
        <begin position="236"/>
        <end position="247"/>
    </location>
</feature>
<keyword evidence="2" id="KW-1133">Transmembrane helix</keyword>
<feature type="region of interest" description="Disordered" evidence="1">
    <location>
        <begin position="210"/>
        <end position="445"/>
    </location>
</feature>
<keyword evidence="3" id="KW-0732">Signal</keyword>
<feature type="signal peptide" evidence="3">
    <location>
        <begin position="1"/>
        <end position="21"/>
    </location>
</feature>
<feature type="compositionally biased region" description="Polar residues" evidence="1">
    <location>
        <begin position="307"/>
        <end position="338"/>
    </location>
</feature>
<organism evidence="4 5">
    <name type="scientific">Crassostrea virginica</name>
    <name type="common">Eastern oyster</name>
    <dbReference type="NCBI Taxonomy" id="6565"/>
    <lineage>
        <taxon>Eukaryota</taxon>
        <taxon>Metazoa</taxon>
        <taxon>Spiralia</taxon>
        <taxon>Lophotrochozoa</taxon>
        <taxon>Mollusca</taxon>
        <taxon>Bivalvia</taxon>
        <taxon>Autobranchia</taxon>
        <taxon>Pteriomorphia</taxon>
        <taxon>Ostreida</taxon>
        <taxon>Ostreoidea</taxon>
        <taxon>Ostreidae</taxon>
        <taxon>Crassostrea</taxon>
    </lineage>
</organism>
<evidence type="ECO:0000313" key="4">
    <source>
        <dbReference type="Proteomes" id="UP000694844"/>
    </source>
</evidence>
<dbReference type="GeneID" id="111135366"/>
<dbReference type="RefSeq" id="XP_022341070.1">
    <property type="nucleotide sequence ID" value="XM_022485362.1"/>
</dbReference>
<dbReference type="AlphaFoldDB" id="A0A8B8EMD8"/>
<evidence type="ECO:0000256" key="2">
    <source>
        <dbReference type="SAM" id="Phobius"/>
    </source>
</evidence>
<dbReference type="Proteomes" id="UP000694844">
    <property type="component" value="Chromosome 5"/>
</dbReference>
<dbReference type="RefSeq" id="XP_022341071.1">
    <property type="nucleotide sequence ID" value="XM_022485363.1"/>
</dbReference>
<feature type="compositionally biased region" description="Low complexity" evidence="1">
    <location>
        <begin position="395"/>
        <end position="404"/>
    </location>
</feature>
<evidence type="ECO:0000313" key="5">
    <source>
        <dbReference type="RefSeq" id="XP_022341070.1"/>
    </source>
</evidence>
<feature type="chain" id="PRO_5044666471" evidence="3">
    <location>
        <begin position="22"/>
        <end position="667"/>
    </location>
</feature>
<protein>
    <submittedName>
        <fullName evidence="5 6">Uncharacterized protein LOC111135366 isoform X1</fullName>
    </submittedName>
</protein>
<proteinExistence type="predicted"/>
<evidence type="ECO:0000256" key="1">
    <source>
        <dbReference type="SAM" id="MobiDB-lite"/>
    </source>
</evidence>
<keyword evidence="4" id="KW-1185">Reference proteome</keyword>
<feature type="transmembrane region" description="Helical" evidence="2">
    <location>
        <begin position="170"/>
        <end position="191"/>
    </location>
</feature>
<feature type="compositionally biased region" description="Basic and acidic residues" evidence="1">
    <location>
        <begin position="249"/>
        <end position="260"/>
    </location>
</feature>
<feature type="compositionally biased region" description="Basic and acidic residues" evidence="1">
    <location>
        <begin position="356"/>
        <end position="372"/>
    </location>
</feature>
<dbReference type="KEGG" id="cvn:111135366"/>
<evidence type="ECO:0000313" key="6">
    <source>
        <dbReference type="RefSeq" id="XP_022341071.1"/>
    </source>
</evidence>
<feature type="compositionally biased region" description="Polar residues" evidence="1">
    <location>
        <begin position="421"/>
        <end position="431"/>
    </location>
</feature>
<accession>A0A8B8EMD8</accession>
<dbReference type="OrthoDB" id="6207549at2759"/>
<evidence type="ECO:0000313" key="7">
    <source>
        <dbReference type="RefSeq" id="XP_022341072.1"/>
    </source>
</evidence>
<feature type="compositionally biased region" description="Polar residues" evidence="1">
    <location>
        <begin position="274"/>
        <end position="294"/>
    </location>
</feature>
<keyword evidence="2" id="KW-0472">Membrane</keyword>
<dbReference type="RefSeq" id="XP_022341072.1">
    <property type="nucleotide sequence ID" value="XM_022485364.1"/>
</dbReference>
<sequence length="667" mass="75136">MNMVVRWCLMLISLVHQSVNSQRLVVNTTCLELAKSSNQQLRLSCDNPDNYHCLIDGSNTREYEVCRVWKWISKGDCAYFNLFGEGNIDRKDCKPSENMICSPKEYPSYENTKYTACYIKRNTNTDGQMETSSSSHVSPSVTSLTSDWMNKSLPHSSTDIDKTTHKQMQVLAIIFGVLVPFLTLCGIYFVFRHFKCLLHSKDDIERNSAEKDAALPKEQAPLLSDENKSDEETTGHSELSGNAQMSEVSIEKSGESKENKTAAGNAKETKETVEYTSGNLDHTGNVQTETNNESYIGGEEEFYDSQGYPSYTKETNPATQFQNCDESKQNDANMLKLNNSEEDTSGHSELSGNVQKNEESIEKSEESKENKTAAETNNDSYSGDEGEFYDTHESTVTTPVTTPVGSPMILDSRGEQGSLIEPNSQTEQTGNDVKGEKEHSNENDSHYDYISVYESTEVFDDTIESLQREVTTEIDEQEGKHCHQLFDLLYNEGLDLCREVLRLVITRTAGKTPTELLADEAVTNKLKTILPQNCHRILLSQTERETSIDVLYGLIRLCSGKQPKSGWGNPVKGNDTEISDDVERLHRSFHICKEITNPVALSVNNYARLCGIMSKALTRLDSEGKLKDKYKVLAYKLKAIINPNWSQSVYRILDNVVIRWSHSNNRH</sequence>
<reference evidence="5 6" key="1">
    <citation type="submission" date="2025-04" db="UniProtKB">
        <authorList>
            <consortium name="RefSeq"/>
        </authorList>
    </citation>
    <scope>IDENTIFICATION</scope>
    <source>
        <tissue evidence="5 6">Whole sample</tissue>
    </source>
</reference>
<feature type="compositionally biased region" description="Basic and acidic residues" evidence="1">
    <location>
        <begin position="225"/>
        <end position="235"/>
    </location>
</feature>
<evidence type="ECO:0000256" key="3">
    <source>
        <dbReference type="SAM" id="SignalP"/>
    </source>
</evidence>
<keyword evidence="2" id="KW-0812">Transmembrane</keyword>